<organism evidence="3 4">
    <name type="scientific">Gonium pectorale</name>
    <name type="common">Green alga</name>
    <dbReference type="NCBI Taxonomy" id="33097"/>
    <lineage>
        <taxon>Eukaryota</taxon>
        <taxon>Viridiplantae</taxon>
        <taxon>Chlorophyta</taxon>
        <taxon>core chlorophytes</taxon>
        <taxon>Chlorophyceae</taxon>
        <taxon>CS clade</taxon>
        <taxon>Chlamydomonadales</taxon>
        <taxon>Volvocaceae</taxon>
        <taxon>Gonium</taxon>
    </lineage>
</organism>
<dbReference type="PANTHER" id="PTHR13271:SF151">
    <property type="entry name" value="SET DOMAIN-CONTAINING PROTEIN 4"/>
    <property type="match status" value="1"/>
</dbReference>
<dbReference type="Proteomes" id="UP000075714">
    <property type="component" value="Unassembled WGS sequence"/>
</dbReference>
<dbReference type="PANTHER" id="PTHR13271">
    <property type="entry name" value="UNCHARACTERIZED PUTATIVE METHYLTRANSFERASE"/>
    <property type="match status" value="1"/>
</dbReference>
<evidence type="ECO:0000313" key="3">
    <source>
        <dbReference type="EMBL" id="KXZ55873.1"/>
    </source>
</evidence>
<dbReference type="InterPro" id="IPR050600">
    <property type="entry name" value="SETD3_SETD6_MTase"/>
</dbReference>
<feature type="region of interest" description="Disordered" evidence="1">
    <location>
        <begin position="159"/>
        <end position="217"/>
    </location>
</feature>
<comment type="caution">
    <text evidence="3">The sequence shown here is derived from an EMBL/GenBank/DDBJ whole genome shotgun (WGS) entry which is preliminary data.</text>
</comment>
<evidence type="ECO:0000256" key="1">
    <source>
        <dbReference type="SAM" id="MobiDB-lite"/>
    </source>
</evidence>
<dbReference type="Gene3D" id="3.90.1410.10">
    <property type="entry name" value="set domain protein methyltransferase, domain 1"/>
    <property type="match status" value="1"/>
</dbReference>
<dbReference type="InterPro" id="IPR046341">
    <property type="entry name" value="SET_dom_sf"/>
</dbReference>
<dbReference type="SUPFAM" id="SSF82199">
    <property type="entry name" value="SET domain"/>
    <property type="match status" value="1"/>
</dbReference>
<dbReference type="EMBL" id="LSYV01000003">
    <property type="protein sequence ID" value="KXZ55873.1"/>
    <property type="molecule type" value="Genomic_DNA"/>
</dbReference>
<feature type="compositionally biased region" description="Basic and acidic residues" evidence="1">
    <location>
        <begin position="184"/>
        <end position="217"/>
    </location>
</feature>
<proteinExistence type="predicted"/>
<reference evidence="4" key="1">
    <citation type="journal article" date="2016" name="Nat. Commun.">
        <title>The Gonium pectorale genome demonstrates co-option of cell cycle regulation during the evolution of multicellularity.</title>
        <authorList>
            <person name="Hanschen E.R."/>
            <person name="Marriage T.N."/>
            <person name="Ferris P.J."/>
            <person name="Hamaji T."/>
            <person name="Toyoda A."/>
            <person name="Fujiyama A."/>
            <person name="Neme R."/>
            <person name="Noguchi H."/>
            <person name="Minakuchi Y."/>
            <person name="Suzuki M."/>
            <person name="Kawai-Toyooka H."/>
            <person name="Smith D.R."/>
            <person name="Sparks H."/>
            <person name="Anderson J."/>
            <person name="Bakaric R."/>
            <person name="Luria V."/>
            <person name="Karger A."/>
            <person name="Kirschner M.W."/>
            <person name="Durand P.M."/>
            <person name="Michod R.E."/>
            <person name="Nozaki H."/>
            <person name="Olson B.J."/>
        </authorList>
    </citation>
    <scope>NUCLEOTIDE SEQUENCE [LARGE SCALE GENOMIC DNA]</scope>
    <source>
        <strain evidence="4">NIES-2863</strain>
    </source>
</reference>
<dbReference type="OrthoDB" id="524382at2759"/>
<dbReference type="GO" id="GO:0016279">
    <property type="term" value="F:protein-lysine N-methyltransferase activity"/>
    <property type="evidence" value="ECO:0007669"/>
    <property type="project" value="TreeGrafter"/>
</dbReference>
<dbReference type="PROSITE" id="PS50280">
    <property type="entry name" value="SET"/>
    <property type="match status" value="1"/>
</dbReference>
<evidence type="ECO:0000313" key="4">
    <source>
        <dbReference type="Proteomes" id="UP000075714"/>
    </source>
</evidence>
<sequence length="217" mass="24787">MDNSKEYTIREMVGNATVTLDDLKYACAIVNTRAVMRPGRNRMLLVPVFDMANHRPNCRHYLSEYRDDLVYFLAGEDVAEGQEICYGYGDMRDDYAVAHYGFLPALEGPPRLAMVDRRDLDPKSRYSDDYASNDEEFTGTTEEIEAELKRLVGIYKELRSTPDPLPPKPPGEDYVLQAERRRKGADNGRDKQPSRDNGRDKQPSRDNGRDKQPTLCA</sequence>
<dbReference type="InterPro" id="IPR001214">
    <property type="entry name" value="SET_dom"/>
</dbReference>
<evidence type="ECO:0000259" key="2">
    <source>
        <dbReference type="PROSITE" id="PS50280"/>
    </source>
</evidence>
<protein>
    <recommendedName>
        <fullName evidence="2">SET domain-containing protein</fullName>
    </recommendedName>
</protein>
<dbReference type="AlphaFoldDB" id="A0A150H1I8"/>
<accession>A0A150H1I8</accession>
<gene>
    <name evidence="3" type="ORF">GPECTOR_2g1424</name>
</gene>
<feature type="domain" description="SET" evidence="2">
    <location>
        <begin position="1"/>
        <end position="89"/>
    </location>
</feature>
<name>A0A150H1I8_GONPE</name>
<keyword evidence="4" id="KW-1185">Reference proteome</keyword>
<dbReference type="CDD" id="cd10527">
    <property type="entry name" value="SET_LSMT"/>
    <property type="match status" value="1"/>
</dbReference>